<dbReference type="RefSeq" id="WP_109271646.1">
    <property type="nucleotide sequence ID" value="NZ_QFFF01000001.1"/>
</dbReference>
<dbReference type="EMBL" id="QFFF01000001">
    <property type="protein sequence ID" value="PWG03508.1"/>
    <property type="molecule type" value="Genomic_DNA"/>
</dbReference>
<proteinExistence type="predicted"/>
<name>A0A2U2J593_9SPHN</name>
<dbReference type="AlphaFoldDB" id="A0A2U2J593"/>
<protein>
    <submittedName>
        <fullName evidence="1">Uncharacterized protein</fullName>
    </submittedName>
</protein>
<comment type="caution">
    <text evidence="1">The sequence shown here is derived from an EMBL/GenBank/DDBJ whole genome shotgun (WGS) entry which is preliminary data.</text>
</comment>
<gene>
    <name evidence="1" type="ORF">DF286_11975</name>
</gene>
<sequence length="434" mass="48078">MNTRTAQTFVVASDDRLARLIEGARDRLVFLAPAVTEPVAKALAARLPEVGRLDITIILDADPEVYRLGYGSPSALELLRTAAAKHLFPLQIQPGIRIGLLIADTATLLYSPVPQLIEAGSTSDEKPNAVMISGSASEKLAVAAGAGPAEKTGDQEVGLAALTPEAATAITSDLKANPPQKFDIVRSVRVFSSQLQYIELKVQNCRFSSRRVALPPELLNVADKNLKDRISSGIRPPADALGPFTIDILDEDGSMKKRKVSEKWLSQERERIEQSYTFEVPKYGRVILRSERAKFDAEVERFETNLRTYRAAVNASLEKVKSKFANTMVTEFLPRWKQRSPDYMKRFNDKPPVEDLKAELHRIANELLDKAFVFEEPSIRVVPKDIAPESAAQEEFLVKLRVAMEKKRIPASIIASLFRNFDAAEGAKQEGLLL</sequence>
<reference evidence="1 2" key="1">
    <citation type="submission" date="2018-05" db="EMBL/GenBank/DDBJ databases">
        <title>Genome of Sphingosinicella humi QZX222.</title>
        <authorList>
            <person name="Qiao Z."/>
            <person name="Wang G."/>
        </authorList>
    </citation>
    <scope>NUCLEOTIDE SEQUENCE [LARGE SCALE GENOMIC DNA]</scope>
    <source>
        <strain evidence="1 2">QZX222</strain>
    </source>
</reference>
<dbReference type="OrthoDB" id="6397491at2"/>
<organism evidence="1 2">
    <name type="scientific">Allosphingosinicella humi</name>
    <dbReference type="NCBI Taxonomy" id="2068657"/>
    <lineage>
        <taxon>Bacteria</taxon>
        <taxon>Pseudomonadati</taxon>
        <taxon>Pseudomonadota</taxon>
        <taxon>Alphaproteobacteria</taxon>
        <taxon>Sphingomonadales</taxon>
        <taxon>Sphingomonadaceae</taxon>
        <taxon>Allosphingosinicella</taxon>
    </lineage>
</organism>
<dbReference type="Proteomes" id="UP000245916">
    <property type="component" value="Unassembled WGS sequence"/>
</dbReference>
<evidence type="ECO:0000313" key="1">
    <source>
        <dbReference type="EMBL" id="PWG03508.1"/>
    </source>
</evidence>
<accession>A0A2U2J593</accession>
<evidence type="ECO:0000313" key="2">
    <source>
        <dbReference type="Proteomes" id="UP000245916"/>
    </source>
</evidence>
<keyword evidence="2" id="KW-1185">Reference proteome</keyword>